<dbReference type="InterPro" id="IPR035396">
    <property type="entry name" value="Bac_rhamnosid6H"/>
</dbReference>
<reference evidence="2 3" key="1">
    <citation type="journal article" date="2018" name="IMA Fungus">
        <title>IMA Genome-F 9: Draft genome sequence of Annulohypoxylon stygium, Aspergillus mulundensis, Berkeleyomyces basicola (syn. Thielaviopsis basicola), Ceratocystis smalleyi, two Cercospora beticola strains, Coleophoma cylindrospora, Fusarium fracticaudum, Phialophora cf. hyalina, and Morchella septimelata.</title>
        <authorList>
            <person name="Wingfield B.D."/>
            <person name="Bills G.F."/>
            <person name="Dong Y."/>
            <person name="Huang W."/>
            <person name="Nel W.J."/>
            <person name="Swalarsk-Parry B.S."/>
            <person name="Vaghefi N."/>
            <person name="Wilken P.M."/>
            <person name="An Z."/>
            <person name="de Beer Z.W."/>
            <person name="De Vos L."/>
            <person name="Chen L."/>
            <person name="Duong T.A."/>
            <person name="Gao Y."/>
            <person name="Hammerbacher A."/>
            <person name="Kikkert J.R."/>
            <person name="Li Y."/>
            <person name="Li H."/>
            <person name="Li K."/>
            <person name="Li Q."/>
            <person name="Liu X."/>
            <person name="Ma X."/>
            <person name="Naidoo K."/>
            <person name="Pethybridge S.J."/>
            <person name="Sun J."/>
            <person name="Steenkamp E.T."/>
            <person name="van der Nest M.A."/>
            <person name="van Wyk S."/>
            <person name="Wingfield M.J."/>
            <person name="Xiong C."/>
            <person name="Yue Q."/>
            <person name="Zhang X."/>
        </authorList>
    </citation>
    <scope>NUCLEOTIDE SEQUENCE [LARGE SCALE GENOMIC DNA]</scope>
    <source>
        <strain evidence="2 3">DSM 5745</strain>
    </source>
</reference>
<dbReference type="Gene3D" id="2.60.420.10">
    <property type="entry name" value="Maltose phosphorylase, domain 3"/>
    <property type="match status" value="1"/>
</dbReference>
<dbReference type="RefSeq" id="XP_026609135.1">
    <property type="nucleotide sequence ID" value="XM_026743290.1"/>
</dbReference>
<dbReference type="PANTHER" id="PTHR34987:SF2">
    <property type="entry name" value="B, PUTATIVE (AFU_ORTHOLOGUE AFUA_7G05040)-RELATED"/>
    <property type="match status" value="1"/>
</dbReference>
<dbReference type="Pfam" id="PF17389">
    <property type="entry name" value="Bac_rhamnosid6H"/>
    <property type="match status" value="1"/>
</dbReference>
<dbReference type="PANTHER" id="PTHR34987">
    <property type="entry name" value="C, PUTATIVE (AFU_ORTHOLOGUE AFUA_3G02880)-RELATED"/>
    <property type="match status" value="1"/>
</dbReference>
<proteinExistence type="predicted"/>
<dbReference type="GO" id="GO:0003824">
    <property type="term" value="F:catalytic activity"/>
    <property type="evidence" value="ECO:0007669"/>
    <property type="project" value="UniProtKB-ARBA"/>
</dbReference>
<dbReference type="InterPro" id="IPR012341">
    <property type="entry name" value="6hp_glycosidase-like_sf"/>
</dbReference>
<dbReference type="Gene3D" id="2.60.120.260">
    <property type="entry name" value="Galactose-binding domain-like"/>
    <property type="match status" value="2"/>
</dbReference>
<organism evidence="2 3">
    <name type="scientific">Aspergillus mulundensis</name>
    <dbReference type="NCBI Taxonomy" id="1810919"/>
    <lineage>
        <taxon>Eukaryota</taxon>
        <taxon>Fungi</taxon>
        <taxon>Dikarya</taxon>
        <taxon>Ascomycota</taxon>
        <taxon>Pezizomycotina</taxon>
        <taxon>Eurotiomycetes</taxon>
        <taxon>Eurotiomycetidae</taxon>
        <taxon>Eurotiales</taxon>
        <taxon>Aspergillaceae</taxon>
        <taxon>Aspergillus</taxon>
        <taxon>Aspergillus subgen. Nidulantes</taxon>
    </lineage>
</organism>
<dbReference type="GeneID" id="38111644"/>
<feature type="domain" description="Alpha-L-rhamnosidase six-hairpin glycosidase" evidence="1">
    <location>
        <begin position="392"/>
        <end position="721"/>
    </location>
</feature>
<protein>
    <recommendedName>
        <fullName evidence="1">Alpha-L-rhamnosidase six-hairpin glycosidase domain-containing protein</fullName>
    </recommendedName>
</protein>
<dbReference type="Gene3D" id="1.50.10.10">
    <property type="match status" value="1"/>
</dbReference>
<gene>
    <name evidence="2" type="ORF">DSM5745_01274</name>
</gene>
<dbReference type="AlphaFoldDB" id="A0A3D8T5W0"/>
<comment type="caution">
    <text evidence="2">The sequence shown here is derived from an EMBL/GenBank/DDBJ whole genome shotgun (WGS) entry which is preliminary data.</text>
</comment>
<dbReference type="InterPro" id="IPR008928">
    <property type="entry name" value="6-hairpin_glycosidase_sf"/>
</dbReference>
<accession>A0A3D8T5W0</accession>
<evidence type="ECO:0000259" key="1">
    <source>
        <dbReference type="Pfam" id="PF17389"/>
    </source>
</evidence>
<dbReference type="GO" id="GO:0005975">
    <property type="term" value="P:carbohydrate metabolic process"/>
    <property type="evidence" value="ECO:0007669"/>
    <property type="project" value="InterPro"/>
</dbReference>
<dbReference type="STRING" id="1810919.A0A3D8T5W0"/>
<dbReference type="SUPFAM" id="SSF48208">
    <property type="entry name" value="Six-hairpin glycosidases"/>
    <property type="match status" value="1"/>
</dbReference>
<dbReference type="Proteomes" id="UP000256690">
    <property type="component" value="Unassembled WGS sequence"/>
</dbReference>
<keyword evidence="3" id="KW-1185">Reference proteome</keyword>
<evidence type="ECO:0000313" key="2">
    <source>
        <dbReference type="EMBL" id="RDW93952.1"/>
    </source>
</evidence>
<dbReference type="OrthoDB" id="6503935at2759"/>
<name>A0A3D8T5W0_9EURO</name>
<evidence type="ECO:0000313" key="3">
    <source>
        <dbReference type="Proteomes" id="UP000256690"/>
    </source>
</evidence>
<sequence>MLPWTSTTPWLWLPSTTPTFTERHSTGRIVLFRKTFTPSTPLEKALIHVSADTRYILFLNGRRLLFGPAKSYLDEWNHETIDIAPFLRQETNVLAAKVLRYSPAKEGNMGMARGPIGGFILHDTTDSLGISTVSGSGWKCVPDDSVRIKPSAEWNRALGPPFMQINEEVSGDVEVGNWLDADYDDAAWFDAERATVKTPMLPILEPWRLVPRSIPLFPEAEGRFCGVIKPEPSHDQPDWEDLILNDGIVEIPTDTTATVILENEELITAFLEFKFKGGAGSTITIRCAECFEYPPPNGNPNPFARNKGDRADTNGILVGPEDTYTINSNSTEEEGVYEPYWFRTFRYIQLSVRTSSTPLKLTGISYRRTHYPLNISTTLPLLTLPSLETRKWKISLSTLLNCMQETFTDCPFYEQNQFAFDSRLQMLYSYQLSSDDRLARKTINEFHASRRQSDGLVETHFPTPFPGINIPVFSLSWVLMVYDWVMYATAADTHEGKRFVKKFLGGIDGVLNYFDSAIQMSGIGEGMVGRFDESSDDVWPFVDWTAEWSSLGPGGDFKGLAVPPAYRRTGIASYNSLFYAYALQKAADVNEFVGRPGIADEYRERARRVNDAVTRHCLRTDSNGQEALLDGPDSPISEKSQHVAVLSVLSGAVTGSRAMTLLRQALHPSTNSGYVKCSYAHSFYILEAAAMVGVYDGLRDVLLRPWSDMVNMNLTTWAESAAMPRSDCHGWSCVPIYDAVVDVVGVRPVAPGYRRVRFEPRVGIWGESGEAVVNVGVGGEARAVRVSWGDGVVRVSLGFEGEVEVPVPRDRREGVGEVQYKVKKMRKGEMLTLPMQV</sequence>
<dbReference type="EMBL" id="PVWQ01000001">
    <property type="protein sequence ID" value="RDW93952.1"/>
    <property type="molecule type" value="Genomic_DNA"/>
</dbReference>